<dbReference type="EMBL" id="MNCJ02000318">
    <property type="protein sequence ID" value="KAF5813852.1"/>
    <property type="molecule type" value="Genomic_DNA"/>
</dbReference>
<evidence type="ECO:0000313" key="3">
    <source>
        <dbReference type="EMBL" id="KAF5813852.1"/>
    </source>
</evidence>
<gene>
    <name evidence="3" type="ORF">HanXRQr2_Chr03g0103581</name>
</gene>
<accession>A0A9K3JFU0</accession>
<feature type="domain" description="BZIP" evidence="2">
    <location>
        <begin position="229"/>
        <end position="288"/>
    </location>
</feature>
<dbReference type="GO" id="GO:0003700">
    <property type="term" value="F:DNA-binding transcription factor activity"/>
    <property type="evidence" value="ECO:0007669"/>
    <property type="project" value="InterPro"/>
</dbReference>
<keyword evidence="4" id="KW-1185">Reference proteome</keyword>
<dbReference type="CDD" id="cd14703">
    <property type="entry name" value="bZIP_plant_RF2"/>
    <property type="match status" value="1"/>
</dbReference>
<name>A0A9K3JFU0_HELAN</name>
<dbReference type="Gramene" id="mRNA:HanXRQr2_Chr03g0103581">
    <property type="protein sequence ID" value="mRNA:HanXRQr2_Chr03g0103581"/>
    <property type="gene ID" value="HanXRQr2_Chr03g0103581"/>
</dbReference>
<evidence type="ECO:0000256" key="1">
    <source>
        <dbReference type="SAM" id="MobiDB-lite"/>
    </source>
</evidence>
<dbReference type="PANTHER" id="PTHR46835:SF3">
    <property type="entry name" value="BASIC-LEUCINE ZIPPER (BZIP) TRANSCRIPTION FACTOR FAMILY PROTEIN"/>
    <property type="match status" value="1"/>
</dbReference>
<dbReference type="Gene3D" id="1.20.5.170">
    <property type="match status" value="1"/>
</dbReference>
<proteinExistence type="predicted"/>
<sequence length="371" mass="41960">MANSRGPSAARNMTCSARNSLLPPKCPFPSIPPSYGDHISNSVNGPKRIPKYRDGNHWHHHRTSSESLVIEEQPSWLDELLNEPETPVQRGHRRSSSDSFTYLEAANAVNTEYAVRNEQEMRSLSLNPPWGAQDFVYKDARNMSYYGDVNVGMRSRTRGWDSPKDVNLGLQRSVSLGATQKLDGIGSTGSERLDSAELGTQDSGEARPQDANGSSERKDCLNNKNSASETDTKRAKQQFAQRSRVRKLQYIAELERNVHALQSEGFEVSAQLEFLNQQSLILGMENKALKQRLENLAHEQLIKRLEHEVLEREIGRLRALYKQQQQPQQQPPQGHRRTASHDRLDFQFANLTLKYKDSSSVLDPVSSQPRT</sequence>
<feature type="compositionally biased region" description="Low complexity" evidence="1">
    <location>
        <begin position="323"/>
        <end position="333"/>
    </location>
</feature>
<dbReference type="Proteomes" id="UP000215914">
    <property type="component" value="Unassembled WGS sequence"/>
</dbReference>
<dbReference type="InterPro" id="IPR044797">
    <property type="entry name" value="At4g06598-like"/>
</dbReference>
<feature type="compositionally biased region" description="Polar residues" evidence="1">
    <location>
        <begin position="1"/>
        <end position="19"/>
    </location>
</feature>
<protein>
    <submittedName>
        <fullName evidence="3">Transcription factor bZIP family</fullName>
    </submittedName>
</protein>
<organism evidence="3 4">
    <name type="scientific">Helianthus annuus</name>
    <name type="common">Common sunflower</name>
    <dbReference type="NCBI Taxonomy" id="4232"/>
    <lineage>
        <taxon>Eukaryota</taxon>
        <taxon>Viridiplantae</taxon>
        <taxon>Streptophyta</taxon>
        <taxon>Embryophyta</taxon>
        <taxon>Tracheophyta</taxon>
        <taxon>Spermatophyta</taxon>
        <taxon>Magnoliopsida</taxon>
        <taxon>eudicotyledons</taxon>
        <taxon>Gunneridae</taxon>
        <taxon>Pentapetalae</taxon>
        <taxon>asterids</taxon>
        <taxon>campanulids</taxon>
        <taxon>Asterales</taxon>
        <taxon>Asteraceae</taxon>
        <taxon>Asteroideae</taxon>
        <taxon>Heliantheae alliance</taxon>
        <taxon>Heliantheae</taxon>
        <taxon>Helianthus</taxon>
    </lineage>
</organism>
<feature type="region of interest" description="Disordered" evidence="1">
    <location>
        <begin position="1"/>
        <end position="23"/>
    </location>
</feature>
<reference evidence="3" key="1">
    <citation type="journal article" date="2017" name="Nature">
        <title>The sunflower genome provides insights into oil metabolism, flowering and Asterid evolution.</title>
        <authorList>
            <person name="Badouin H."/>
            <person name="Gouzy J."/>
            <person name="Grassa C.J."/>
            <person name="Murat F."/>
            <person name="Staton S.E."/>
            <person name="Cottret L."/>
            <person name="Lelandais-Briere C."/>
            <person name="Owens G.L."/>
            <person name="Carrere S."/>
            <person name="Mayjonade B."/>
            <person name="Legrand L."/>
            <person name="Gill N."/>
            <person name="Kane N.C."/>
            <person name="Bowers J.E."/>
            <person name="Hubner S."/>
            <person name="Bellec A."/>
            <person name="Berard A."/>
            <person name="Berges H."/>
            <person name="Blanchet N."/>
            <person name="Boniface M.C."/>
            <person name="Brunel D."/>
            <person name="Catrice O."/>
            <person name="Chaidir N."/>
            <person name="Claudel C."/>
            <person name="Donnadieu C."/>
            <person name="Faraut T."/>
            <person name="Fievet G."/>
            <person name="Helmstetter N."/>
            <person name="King M."/>
            <person name="Knapp S.J."/>
            <person name="Lai Z."/>
            <person name="Le Paslier M.C."/>
            <person name="Lippi Y."/>
            <person name="Lorenzon L."/>
            <person name="Mandel J.R."/>
            <person name="Marage G."/>
            <person name="Marchand G."/>
            <person name="Marquand E."/>
            <person name="Bret-Mestries E."/>
            <person name="Morien E."/>
            <person name="Nambeesan S."/>
            <person name="Nguyen T."/>
            <person name="Pegot-Espagnet P."/>
            <person name="Pouilly N."/>
            <person name="Raftis F."/>
            <person name="Sallet E."/>
            <person name="Schiex T."/>
            <person name="Thomas J."/>
            <person name="Vandecasteele C."/>
            <person name="Vares D."/>
            <person name="Vear F."/>
            <person name="Vautrin S."/>
            <person name="Crespi M."/>
            <person name="Mangin B."/>
            <person name="Burke J.M."/>
            <person name="Salse J."/>
            <person name="Munos S."/>
            <person name="Vincourt P."/>
            <person name="Rieseberg L.H."/>
            <person name="Langlade N.B."/>
        </authorList>
    </citation>
    <scope>NUCLEOTIDE SEQUENCE</scope>
    <source>
        <tissue evidence="3">Leaves</tissue>
    </source>
</reference>
<dbReference type="InterPro" id="IPR004827">
    <property type="entry name" value="bZIP"/>
</dbReference>
<feature type="region of interest" description="Disordered" evidence="1">
    <location>
        <begin position="322"/>
        <end position="342"/>
    </location>
</feature>
<dbReference type="GO" id="GO:0005634">
    <property type="term" value="C:nucleus"/>
    <property type="evidence" value="ECO:0007669"/>
    <property type="project" value="UniProtKB-ARBA"/>
</dbReference>
<dbReference type="SMART" id="SM00338">
    <property type="entry name" value="BRLZ"/>
    <property type="match status" value="1"/>
</dbReference>
<reference evidence="3" key="2">
    <citation type="submission" date="2020-06" db="EMBL/GenBank/DDBJ databases">
        <title>Helianthus annuus Genome sequencing and assembly Release 2.</title>
        <authorList>
            <person name="Gouzy J."/>
            <person name="Langlade N."/>
            <person name="Munos S."/>
        </authorList>
    </citation>
    <scope>NUCLEOTIDE SEQUENCE</scope>
    <source>
        <tissue evidence="3">Leaves</tissue>
    </source>
</reference>
<evidence type="ECO:0000259" key="2">
    <source>
        <dbReference type="SMART" id="SM00338"/>
    </source>
</evidence>
<evidence type="ECO:0000313" key="4">
    <source>
        <dbReference type="Proteomes" id="UP000215914"/>
    </source>
</evidence>
<dbReference type="InterPro" id="IPR044759">
    <property type="entry name" value="bZIP_RF2"/>
</dbReference>
<feature type="region of interest" description="Disordered" evidence="1">
    <location>
        <begin position="181"/>
        <end position="239"/>
    </location>
</feature>
<comment type="caution">
    <text evidence="3">The sequence shown here is derived from an EMBL/GenBank/DDBJ whole genome shotgun (WGS) entry which is preliminary data.</text>
</comment>
<dbReference type="AlphaFoldDB" id="A0A9K3JFU0"/>
<dbReference type="PANTHER" id="PTHR46835">
    <property type="entry name" value="BASIC-LEUCINE ZIPPER (BZIP) TRANSCRIPTION FACTOR FAMILY PROTEIN-RELATED"/>
    <property type="match status" value="1"/>
</dbReference>
<dbReference type="OrthoDB" id="1878267at2759"/>